<keyword evidence="2" id="KW-1185">Reference proteome</keyword>
<dbReference type="EMBL" id="JAPUUL010002825">
    <property type="protein sequence ID" value="KAJ8124713.1"/>
    <property type="molecule type" value="Genomic_DNA"/>
</dbReference>
<evidence type="ECO:0000313" key="2">
    <source>
        <dbReference type="Proteomes" id="UP001153332"/>
    </source>
</evidence>
<evidence type="ECO:0000313" key="1">
    <source>
        <dbReference type="EMBL" id="KAJ8124713.1"/>
    </source>
</evidence>
<protein>
    <submittedName>
        <fullName evidence="1">Uncharacterized protein</fullName>
    </submittedName>
</protein>
<gene>
    <name evidence="1" type="ORF">O1611_g8927</name>
</gene>
<comment type="caution">
    <text evidence="1">The sequence shown here is derived from an EMBL/GenBank/DDBJ whole genome shotgun (WGS) entry which is preliminary data.</text>
</comment>
<proteinExistence type="predicted"/>
<accession>A0ACC2JB34</accession>
<dbReference type="Proteomes" id="UP001153332">
    <property type="component" value="Unassembled WGS sequence"/>
</dbReference>
<organism evidence="1 2">
    <name type="scientific">Lasiodiplodia mahajangana</name>
    <dbReference type="NCBI Taxonomy" id="1108764"/>
    <lineage>
        <taxon>Eukaryota</taxon>
        <taxon>Fungi</taxon>
        <taxon>Dikarya</taxon>
        <taxon>Ascomycota</taxon>
        <taxon>Pezizomycotina</taxon>
        <taxon>Dothideomycetes</taxon>
        <taxon>Dothideomycetes incertae sedis</taxon>
        <taxon>Botryosphaeriales</taxon>
        <taxon>Botryosphaeriaceae</taxon>
        <taxon>Lasiodiplodia</taxon>
    </lineage>
</organism>
<sequence>MGLDPPTVAGLSPLLHALATNASPRLVLSARPQDPIPDWITHLVYLRADCQVGAIGEKQTVLDSLRRYVRGVWNGALVEDEKMAVHNVVQVGKTLTAKGIQGEALMGDEAADKNKVQATNSKVDTARSIGEPLVEMEGCQVQYRGKIALGNWKEQINGRERDGLTWTVRRGERWGIFGPNGSGKTTIVSLLCSDHPQTYSMPIKLFGQSRLPEPGSGVTPLTFWDIQARIGHSSPEIHQHMPRNLTVRHVLENAWADTFRSKARLDEQAKEKVEACLRWFEPELNPAYVTPSQSGLQGEERALQWSDHYMFGELSFSAQRVALFLRATIKNPDIVVLDEACSGMDDGVRNRCLLFLEAGQTKQYAKLSDGSETIVESEASKAGNVKIGGLTNNQALICISHVREEIPDCIREWICLPEANSGEPARFGVADAPLGRDEKSWKEIWGME</sequence>
<name>A0ACC2JB34_9PEZI</name>
<reference evidence="1" key="1">
    <citation type="submission" date="2022-12" db="EMBL/GenBank/DDBJ databases">
        <title>Genome Sequence of Lasiodiplodia mahajangana.</title>
        <authorList>
            <person name="Buettner E."/>
        </authorList>
    </citation>
    <scope>NUCLEOTIDE SEQUENCE</scope>
    <source>
        <strain evidence="1">VT137</strain>
    </source>
</reference>